<feature type="transmembrane region" description="Helical" evidence="10">
    <location>
        <begin position="61"/>
        <end position="81"/>
    </location>
</feature>
<sequence>MKRLSLLTLHDADTRLYRWCASRKHRDGLARTAYWVSKTGDGPIYAVIAILLAFFEPEHGLSLLQAGLFAYAIEVPAYIGLKKHIKRERPFVRLNSWHYIVPSDDKSAGLPICAAKLVKLLYRDVQDEFSFPSGHTAAAMVWAVLIATFYPAFLALVLVWALMVGASRVLLGVHYPGDILAGLVLGISSAYLGLNLASWFWG</sequence>
<evidence type="ECO:0000313" key="13">
    <source>
        <dbReference type="Proteomes" id="UP000295375"/>
    </source>
</evidence>
<dbReference type="GO" id="GO:0005886">
    <property type="term" value="C:plasma membrane"/>
    <property type="evidence" value="ECO:0007669"/>
    <property type="project" value="UniProtKB-SubCell"/>
</dbReference>
<accession>A0A4R6UUG4</accession>
<dbReference type="RefSeq" id="WP_133588631.1">
    <property type="nucleotide sequence ID" value="NZ_CP037953.1"/>
</dbReference>
<dbReference type="AlphaFoldDB" id="A0A4R6UUG4"/>
<keyword evidence="4 10" id="KW-0812">Transmembrane</keyword>
<keyword evidence="6 10" id="KW-1133">Transmembrane helix</keyword>
<protein>
    <recommendedName>
        <fullName evidence="2">undecaprenyl-diphosphate phosphatase</fullName>
        <ecNumber evidence="2">3.6.1.27</ecNumber>
    </recommendedName>
    <alternativeName>
        <fullName evidence="8">Undecaprenyl pyrophosphate phosphatase</fullName>
    </alternativeName>
</protein>
<dbReference type="SUPFAM" id="SSF48317">
    <property type="entry name" value="Acid phosphatase/Vanadium-dependent haloperoxidase"/>
    <property type="match status" value="1"/>
</dbReference>
<feature type="transmembrane region" description="Helical" evidence="10">
    <location>
        <begin position="33"/>
        <end position="55"/>
    </location>
</feature>
<dbReference type="EMBL" id="SNYM01000003">
    <property type="protein sequence ID" value="TDQ49906.1"/>
    <property type="molecule type" value="Genomic_DNA"/>
</dbReference>
<evidence type="ECO:0000259" key="11">
    <source>
        <dbReference type="SMART" id="SM00014"/>
    </source>
</evidence>
<evidence type="ECO:0000256" key="5">
    <source>
        <dbReference type="ARBA" id="ARBA00022801"/>
    </source>
</evidence>
<comment type="caution">
    <text evidence="12">The sequence shown here is derived from an EMBL/GenBank/DDBJ whole genome shotgun (WGS) entry which is preliminary data.</text>
</comment>
<dbReference type="Pfam" id="PF01569">
    <property type="entry name" value="PAP2"/>
    <property type="match status" value="1"/>
</dbReference>
<gene>
    <name evidence="12" type="ORF">EV696_103280</name>
</gene>
<evidence type="ECO:0000256" key="6">
    <source>
        <dbReference type="ARBA" id="ARBA00022989"/>
    </source>
</evidence>
<organism evidence="12 13">
    <name type="scientific">Permianibacter aggregans</name>
    <dbReference type="NCBI Taxonomy" id="1510150"/>
    <lineage>
        <taxon>Bacteria</taxon>
        <taxon>Pseudomonadati</taxon>
        <taxon>Pseudomonadota</taxon>
        <taxon>Gammaproteobacteria</taxon>
        <taxon>Pseudomonadales</taxon>
        <taxon>Pseudomonadaceae</taxon>
        <taxon>Permianibacter</taxon>
    </lineage>
</organism>
<dbReference type="PANTHER" id="PTHR14969">
    <property type="entry name" value="SPHINGOSINE-1-PHOSPHATE PHOSPHOHYDROLASE"/>
    <property type="match status" value="1"/>
</dbReference>
<comment type="catalytic activity">
    <reaction evidence="9">
        <text>di-trans,octa-cis-undecaprenyl diphosphate + H2O = di-trans,octa-cis-undecaprenyl phosphate + phosphate + H(+)</text>
        <dbReference type="Rhea" id="RHEA:28094"/>
        <dbReference type="ChEBI" id="CHEBI:15377"/>
        <dbReference type="ChEBI" id="CHEBI:15378"/>
        <dbReference type="ChEBI" id="CHEBI:43474"/>
        <dbReference type="ChEBI" id="CHEBI:58405"/>
        <dbReference type="ChEBI" id="CHEBI:60392"/>
        <dbReference type="EC" id="3.6.1.27"/>
    </reaction>
</comment>
<name>A0A4R6UUG4_9GAMM</name>
<proteinExistence type="predicted"/>
<evidence type="ECO:0000256" key="10">
    <source>
        <dbReference type="SAM" id="Phobius"/>
    </source>
</evidence>
<feature type="transmembrane region" description="Helical" evidence="10">
    <location>
        <begin position="179"/>
        <end position="201"/>
    </location>
</feature>
<evidence type="ECO:0000256" key="9">
    <source>
        <dbReference type="ARBA" id="ARBA00047594"/>
    </source>
</evidence>
<dbReference type="OrthoDB" id="9780507at2"/>
<dbReference type="SMART" id="SM00014">
    <property type="entry name" value="acidPPc"/>
    <property type="match status" value="1"/>
</dbReference>
<dbReference type="InterPro" id="IPR036938">
    <property type="entry name" value="PAP2/HPO_sf"/>
</dbReference>
<evidence type="ECO:0000256" key="1">
    <source>
        <dbReference type="ARBA" id="ARBA00004651"/>
    </source>
</evidence>
<dbReference type="EC" id="3.6.1.27" evidence="2"/>
<comment type="subcellular location">
    <subcellularLocation>
        <location evidence="1">Cell membrane</location>
        <topology evidence="1">Multi-pass membrane protein</topology>
    </subcellularLocation>
</comment>
<feature type="transmembrane region" description="Helical" evidence="10">
    <location>
        <begin position="139"/>
        <end position="167"/>
    </location>
</feature>
<keyword evidence="3" id="KW-1003">Cell membrane</keyword>
<evidence type="ECO:0000256" key="7">
    <source>
        <dbReference type="ARBA" id="ARBA00023136"/>
    </source>
</evidence>
<evidence type="ECO:0000313" key="12">
    <source>
        <dbReference type="EMBL" id="TDQ49906.1"/>
    </source>
</evidence>
<evidence type="ECO:0000256" key="3">
    <source>
        <dbReference type="ARBA" id="ARBA00022475"/>
    </source>
</evidence>
<evidence type="ECO:0000256" key="4">
    <source>
        <dbReference type="ARBA" id="ARBA00022692"/>
    </source>
</evidence>
<dbReference type="Gene3D" id="1.20.144.10">
    <property type="entry name" value="Phosphatidic acid phosphatase type 2/haloperoxidase"/>
    <property type="match status" value="1"/>
</dbReference>
<keyword evidence="5" id="KW-0378">Hydrolase</keyword>
<feature type="domain" description="Phosphatidic acid phosphatase type 2/haloperoxidase" evidence="11">
    <location>
        <begin position="66"/>
        <end position="194"/>
    </location>
</feature>
<dbReference type="PANTHER" id="PTHR14969:SF62">
    <property type="entry name" value="DECAPRENYLPHOSPHORYL-5-PHOSPHORIBOSE PHOSPHATASE RV3807C-RELATED"/>
    <property type="match status" value="1"/>
</dbReference>
<keyword evidence="13" id="KW-1185">Reference proteome</keyword>
<keyword evidence="7 10" id="KW-0472">Membrane</keyword>
<dbReference type="InterPro" id="IPR000326">
    <property type="entry name" value="PAP2/HPO"/>
</dbReference>
<dbReference type="Proteomes" id="UP000295375">
    <property type="component" value="Unassembled WGS sequence"/>
</dbReference>
<reference evidence="12 13" key="1">
    <citation type="submission" date="2019-03" db="EMBL/GenBank/DDBJ databases">
        <title>Genomic Encyclopedia of Type Strains, Phase IV (KMG-IV): sequencing the most valuable type-strain genomes for metagenomic binning, comparative biology and taxonomic classification.</title>
        <authorList>
            <person name="Goeker M."/>
        </authorList>
    </citation>
    <scope>NUCLEOTIDE SEQUENCE [LARGE SCALE GENOMIC DNA]</scope>
    <source>
        <strain evidence="12 13">DSM 103792</strain>
    </source>
</reference>
<dbReference type="GO" id="GO:0050380">
    <property type="term" value="F:undecaprenyl-diphosphatase activity"/>
    <property type="evidence" value="ECO:0007669"/>
    <property type="project" value="UniProtKB-EC"/>
</dbReference>
<evidence type="ECO:0000256" key="2">
    <source>
        <dbReference type="ARBA" id="ARBA00012374"/>
    </source>
</evidence>
<evidence type="ECO:0000256" key="8">
    <source>
        <dbReference type="ARBA" id="ARBA00032707"/>
    </source>
</evidence>